<evidence type="ECO:0000313" key="2">
    <source>
        <dbReference type="EMBL" id="KAF7371742.1"/>
    </source>
</evidence>
<dbReference type="PANTHER" id="PTHR35871:SF1">
    <property type="entry name" value="CXC1-LIKE CYSTEINE CLUSTER ASSOCIATED WITH KDZ TRANSPOSASES DOMAIN-CONTAINING PROTEIN"/>
    <property type="match status" value="1"/>
</dbReference>
<feature type="compositionally biased region" description="Pro residues" evidence="1">
    <location>
        <begin position="63"/>
        <end position="72"/>
    </location>
</feature>
<name>A0A8H7DG02_9AGAR</name>
<evidence type="ECO:0000256" key="1">
    <source>
        <dbReference type="SAM" id="MobiDB-lite"/>
    </source>
</evidence>
<dbReference type="Gene3D" id="3.30.420.10">
    <property type="entry name" value="Ribonuclease H-like superfamily/Ribonuclease H"/>
    <property type="match status" value="1"/>
</dbReference>
<dbReference type="Proteomes" id="UP000620124">
    <property type="component" value="Unassembled WGS sequence"/>
</dbReference>
<dbReference type="AlphaFoldDB" id="A0A8H7DG02"/>
<comment type="caution">
    <text evidence="2">The sequence shown here is derived from an EMBL/GenBank/DDBJ whole genome shotgun (WGS) entry which is preliminary data.</text>
</comment>
<feature type="region of interest" description="Disordered" evidence="1">
    <location>
        <begin position="1"/>
        <end position="77"/>
    </location>
</feature>
<dbReference type="PANTHER" id="PTHR35871">
    <property type="entry name" value="EXPRESSED PROTEIN"/>
    <property type="match status" value="1"/>
</dbReference>
<dbReference type="OrthoDB" id="6511194at2759"/>
<gene>
    <name evidence="2" type="ORF">MVEN_00030700</name>
</gene>
<keyword evidence="3" id="KW-1185">Reference proteome</keyword>
<feature type="compositionally biased region" description="Low complexity" evidence="1">
    <location>
        <begin position="50"/>
        <end position="62"/>
    </location>
</feature>
<sequence length="460" mass="51541">MSTGDYVTQPAIPNTSIKLEGERKSGGEPELSTKTPLAIPAPLPPQNQTAPADDAAENASAPAEPPAKPAPQPKACEILQMLPHSDDGIDGDDDMDPEDFAWYREVYGEVDPDLLKAPDMDLFDEEDGQGYEMDWDEDLDDDVFCEGMMEMAADCGDDAEDEDWIPADVRKRRERREKERKGRLVVHDQDGNITEDARVIIYPGSTGDAWWDHAQLEQVRNAIRIFEKAHPGCQALFIFDQSSAHATLSPDALRAFEMNKSDGGKQRIQHDTVIPMNNPTVHLRGLPQKMTTSTGVQKGLKTVLEERGFNVKGMKAKCKPVCPFESENCCMARLLSQQDDFVNQVSLLEKLITEAGHECMFLPKFHCELNPIEMYWGWCKYRYREIPKDGPFEKSKQAALKCLDACPTEVIRRFVNRSWRFMDAYRKGLSGKAADWAVKTQKGHRSVSEGAMVALEAVAS</sequence>
<evidence type="ECO:0000313" key="3">
    <source>
        <dbReference type="Proteomes" id="UP000620124"/>
    </source>
</evidence>
<accession>A0A8H7DG02</accession>
<feature type="compositionally biased region" description="Polar residues" evidence="1">
    <location>
        <begin position="1"/>
        <end position="17"/>
    </location>
</feature>
<dbReference type="InterPro" id="IPR036397">
    <property type="entry name" value="RNaseH_sf"/>
</dbReference>
<organism evidence="2 3">
    <name type="scientific">Mycena venus</name>
    <dbReference type="NCBI Taxonomy" id="2733690"/>
    <lineage>
        <taxon>Eukaryota</taxon>
        <taxon>Fungi</taxon>
        <taxon>Dikarya</taxon>
        <taxon>Basidiomycota</taxon>
        <taxon>Agaricomycotina</taxon>
        <taxon>Agaricomycetes</taxon>
        <taxon>Agaricomycetidae</taxon>
        <taxon>Agaricales</taxon>
        <taxon>Marasmiineae</taxon>
        <taxon>Mycenaceae</taxon>
        <taxon>Mycena</taxon>
    </lineage>
</organism>
<protein>
    <submittedName>
        <fullName evidence="2">Uncharacterized protein</fullName>
    </submittedName>
</protein>
<dbReference type="EMBL" id="JACAZI010000001">
    <property type="protein sequence ID" value="KAF7371742.1"/>
    <property type="molecule type" value="Genomic_DNA"/>
</dbReference>
<proteinExistence type="predicted"/>
<dbReference type="GO" id="GO:0003676">
    <property type="term" value="F:nucleic acid binding"/>
    <property type="evidence" value="ECO:0007669"/>
    <property type="project" value="InterPro"/>
</dbReference>
<reference evidence="2" key="1">
    <citation type="submission" date="2020-05" db="EMBL/GenBank/DDBJ databases">
        <title>Mycena genomes resolve the evolution of fungal bioluminescence.</title>
        <authorList>
            <person name="Tsai I.J."/>
        </authorList>
    </citation>
    <scope>NUCLEOTIDE SEQUENCE</scope>
    <source>
        <strain evidence="2">CCC161011</strain>
    </source>
</reference>